<dbReference type="PANTHER" id="PTHR42034:SF1">
    <property type="entry name" value="CONDENSATION DOMAIN-CONTAINING PROTEIN"/>
    <property type="match status" value="1"/>
</dbReference>
<dbReference type="Gene3D" id="3.30.559.10">
    <property type="entry name" value="Chloramphenicol acetyltransferase-like domain"/>
    <property type="match status" value="1"/>
</dbReference>
<evidence type="ECO:0000313" key="2">
    <source>
        <dbReference type="Proteomes" id="UP000309038"/>
    </source>
</evidence>
<accession>A0A4S4K6M6</accession>
<dbReference type="SUPFAM" id="SSF52777">
    <property type="entry name" value="CoA-dependent acyltransferases"/>
    <property type="match status" value="1"/>
</dbReference>
<proteinExistence type="predicted"/>
<dbReference type="PANTHER" id="PTHR42034">
    <property type="entry name" value="CHROMOSOME 7, WHOLE GENOME SHOTGUN SEQUENCE-RELATED"/>
    <property type="match status" value="1"/>
</dbReference>
<name>A0A4S4K6M6_9APHY</name>
<comment type="caution">
    <text evidence="1">The sequence shown here is derived from an EMBL/GenBank/DDBJ whole genome shotgun (WGS) entry which is preliminary data.</text>
</comment>
<reference evidence="1 2" key="1">
    <citation type="submission" date="2019-02" db="EMBL/GenBank/DDBJ databases">
        <title>Genome sequencing of the rare red list fungi Phlebia centrifuga.</title>
        <authorList>
            <person name="Buettner E."/>
            <person name="Kellner H."/>
        </authorList>
    </citation>
    <scope>NUCLEOTIDE SEQUENCE [LARGE SCALE GENOMIC DNA]</scope>
    <source>
        <strain evidence="1 2">DSM 108282</strain>
    </source>
</reference>
<dbReference type="Proteomes" id="UP000309038">
    <property type="component" value="Unassembled WGS sequence"/>
</dbReference>
<dbReference type="EMBL" id="SGPJ01000663">
    <property type="protein sequence ID" value="THG93436.1"/>
    <property type="molecule type" value="Genomic_DNA"/>
</dbReference>
<keyword evidence="2" id="KW-1185">Reference proteome</keyword>
<protein>
    <submittedName>
        <fullName evidence="1">Uncharacterized protein</fullName>
    </submittedName>
</protein>
<dbReference type="Gene3D" id="3.30.559.30">
    <property type="entry name" value="Nonribosomal peptide synthetase, condensation domain"/>
    <property type="match status" value="1"/>
</dbReference>
<sequence length="600" mass="65927">MSQPELERKPLQLASPYSWHAPPLPTTFTVPGHTFTTSPDRIWYRKPWAVEAAFSLASFMAPGLYDMFGSCRIHLSEPSASQGDSNTMAAETPTVTFNHVREAVKALRFSHPAIACRLAFTREVLSPHPSDPTGLPTPEDARLIYEIPKCEADVDKWLDEIVLNRVDLLDIAKGDVDKAFELLKRELGEAKAQTGLPKVLFNVHWIPFPAGTGQGGMLLCCCPHVVFDALAVFRSLNEIVGNIAQIAGSRSPSKEFSWGEELARLAGPAVDYGVVPWSAGAGKEEEVMVTKMRETFTGIPEPYGLAVPRPNAAPSTTGYFLRQLSPETVKGLVQNARKNGCTFYGIAFAAMALASLRVNPPKRNDPGHVTEKELATFVHCSPLDLRARNLDVERLMGEGDVMSALGYNVLVARDLGRFLKGEEDIWALARETRAQLDDQRQYMDRVGSWAHELFVGGLEMMMGTLGARAARGENPDQTPFMSSIGVIDKYLSPSHPIPGSNELADNADSRWKLTISNPTLTVRSPYSPYLSYTVGVHSFTWYGTSYLGFSFPEAYMGTVEEQEGLAGISLEDKNARGTVLEWVDEFVGILERVAAGESRP</sequence>
<dbReference type="InterPro" id="IPR023213">
    <property type="entry name" value="CAT-like_dom_sf"/>
</dbReference>
<gene>
    <name evidence="1" type="ORF">EW026_g7801</name>
</gene>
<evidence type="ECO:0000313" key="1">
    <source>
        <dbReference type="EMBL" id="THG93436.1"/>
    </source>
</evidence>
<organism evidence="1 2">
    <name type="scientific">Hermanssonia centrifuga</name>
    <dbReference type="NCBI Taxonomy" id="98765"/>
    <lineage>
        <taxon>Eukaryota</taxon>
        <taxon>Fungi</taxon>
        <taxon>Dikarya</taxon>
        <taxon>Basidiomycota</taxon>
        <taxon>Agaricomycotina</taxon>
        <taxon>Agaricomycetes</taxon>
        <taxon>Polyporales</taxon>
        <taxon>Meruliaceae</taxon>
        <taxon>Hermanssonia</taxon>
    </lineage>
</organism>
<dbReference type="AlphaFoldDB" id="A0A4S4K6M6"/>